<name>A0AAE0KD08_9PEZI</name>
<evidence type="ECO:0000313" key="3">
    <source>
        <dbReference type="Proteomes" id="UP001287356"/>
    </source>
</evidence>
<protein>
    <submittedName>
        <fullName evidence="2">Uncharacterized protein</fullName>
    </submittedName>
</protein>
<dbReference type="Proteomes" id="UP001287356">
    <property type="component" value="Unassembled WGS sequence"/>
</dbReference>
<feature type="compositionally biased region" description="Polar residues" evidence="1">
    <location>
        <begin position="81"/>
        <end position="97"/>
    </location>
</feature>
<keyword evidence="3" id="KW-1185">Reference proteome</keyword>
<organism evidence="2 3">
    <name type="scientific">Lasiosphaeria ovina</name>
    <dbReference type="NCBI Taxonomy" id="92902"/>
    <lineage>
        <taxon>Eukaryota</taxon>
        <taxon>Fungi</taxon>
        <taxon>Dikarya</taxon>
        <taxon>Ascomycota</taxon>
        <taxon>Pezizomycotina</taxon>
        <taxon>Sordariomycetes</taxon>
        <taxon>Sordariomycetidae</taxon>
        <taxon>Sordariales</taxon>
        <taxon>Lasiosphaeriaceae</taxon>
        <taxon>Lasiosphaeria</taxon>
    </lineage>
</organism>
<evidence type="ECO:0000313" key="2">
    <source>
        <dbReference type="EMBL" id="KAK3374463.1"/>
    </source>
</evidence>
<reference evidence="2" key="1">
    <citation type="journal article" date="2023" name="Mol. Phylogenet. Evol.">
        <title>Genome-scale phylogeny and comparative genomics of the fungal order Sordariales.</title>
        <authorList>
            <person name="Hensen N."/>
            <person name="Bonometti L."/>
            <person name="Westerberg I."/>
            <person name="Brannstrom I.O."/>
            <person name="Guillou S."/>
            <person name="Cros-Aarteil S."/>
            <person name="Calhoun S."/>
            <person name="Haridas S."/>
            <person name="Kuo A."/>
            <person name="Mondo S."/>
            <person name="Pangilinan J."/>
            <person name="Riley R."/>
            <person name="LaButti K."/>
            <person name="Andreopoulos B."/>
            <person name="Lipzen A."/>
            <person name="Chen C."/>
            <person name="Yan M."/>
            <person name="Daum C."/>
            <person name="Ng V."/>
            <person name="Clum A."/>
            <person name="Steindorff A."/>
            <person name="Ohm R.A."/>
            <person name="Martin F."/>
            <person name="Silar P."/>
            <person name="Natvig D.O."/>
            <person name="Lalanne C."/>
            <person name="Gautier V."/>
            <person name="Ament-Velasquez S.L."/>
            <person name="Kruys A."/>
            <person name="Hutchinson M.I."/>
            <person name="Powell A.J."/>
            <person name="Barry K."/>
            <person name="Miller A.N."/>
            <person name="Grigoriev I.V."/>
            <person name="Debuchy R."/>
            <person name="Gladieux P."/>
            <person name="Hiltunen Thoren M."/>
            <person name="Johannesson H."/>
        </authorList>
    </citation>
    <scope>NUCLEOTIDE SEQUENCE</scope>
    <source>
        <strain evidence="2">CBS 958.72</strain>
    </source>
</reference>
<feature type="compositionally biased region" description="Basic and acidic residues" evidence="1">
    <location>
        <begin position="67"/>
        <end position="80"/>
    </location>
</feature>
<feature type="region of interest" description="Disordered" evidence="1">
    <location>
        <begin position="67"/>
        <end position="109"/>
    </location>
</feature>
<sequence length="240" mass="27829">MAREDLLRGIGTQFDKIQLPTLTDLDREDVAAHYCMADKQQQPMQPEEYMHMCLGIDTNRQLKYCRSEADSASRGEKRNDSGSMSRRTASQRSSTPRTRLRSEMRAPARTTIRLGVLNGQGSRDQQQARHQDLRAGNFSMKHDSLKMKDKLDRWRQPYITQPQASNAMLSDFSVRQAADAGFQVAQSKHEEDVWDALVVEFQLRKAMLGRRKALCWEESREESRLRPQQELRWFFSSQTS</sequence>
<dbReference type="AlphaFoldDB" id="A0AAE0KD08"/>
<accession>A0AAE0KD08</accession>
<reference evidence="2" key="2">
    <citation type="submission" date="2023-06" db="EMBL/GenBank/DDBJ databases">
        <authorList>
            <consortium name="Lawrence Berkeley National Laboratory"/>
            <person name="Haridas S."/>
            <person name="Hensen N."/>
            <person name="Bonometti L."/>
            <person name="Westerberg I."/>
            <person name="Brannstrom I.O."/>
            <person name="Guillou S."/>
            <person name="Cros-Aarteil S."/>
            <person name="Calhoun S."/>
            <person name="Kuo A."/>
            <person name="Mondo S."/>
            <person name="Pangilinan J."/>
            <person name="Riley R."/>
            <person name="Labutti K."/>
            <person name="Andreopoulos B."/>
            <person name="Lipzen A."/>
            <person name="Chen C."/>
            <person name="Yanf M."/>
            <person name="Daum C."/>
            <person name="Ng V."/>
            <person name="Clum A."/>
            <person name="Steindorff A."/>
            <person name="Ohm R."/>
            <person name="Martin F."/>
            <person name="Silar P."/>
            <person name="Natvig D."/>
            <person name="Lalanne C."/>
            <person name="Gautier V."/>
            <person name="Ament-Velasquez S.L."/>
            <person name="Kruys A."/>
            <person name="Hutchinson M.I."/>
            <person name="Powell A.J."/>
            <person name="Barry K."/>
            <person name="Miller A.N."/>
            <person name="Grigoriev I.V."/>
            <person name="Debuchy R."/>
            <person name="Gladieux P."/>
            <person name="Thoren M.H."/>
            <person name="Johannesson H."/>
        </authorList>
    </citation>
    <scope>NUCLEOTIDE SEQUENCE</scope>
    <source>
        <strain evidence="2">CBS 958.72</strain>
    </source>
</reference>
<evidence type="ECO:0000256" key="1">
    <source>
        <dbReference type="SAM" id="MobiDB-lite"/>
    </source>
</evidence>
<dbReference type="EMBL" id="JAULSN010000004">
    <property type="protein sequence ID" value="KAK3374463.1"/>
    <property type="molecule type" value="Genomic_DNA"/>
</dbReference>
<comment type="caution">
    <text evidence="2">The sequence shown here is derived from an EMBL/GenBank/DDBJ whole genome shotgun (WGS) entry which is preliminary data.</text>
</comment>
<gene>
    <name evidence="2" type="ORF">B0T24DRAFT_594552</name>
</gene>
<proteinExistence type="predicted"/>